<feature type="compositionally biased region" description="Basic and acidic residues" evidence="1">
    <location>
        <begin position="190"/>
        <end position="199"/>
    </location>
</feature>
<dbReference type="AlphaFoldDB" id="A0AAE0TKL6"/>
<keyword evidence="3" id="KW-1185">Reference proteome</keyword>
<dbReference type="PANTHER" id="PTHR15410">
    <property type="entry name" value="HIRA-INTERACTING PROTEIN 3"/>
    <property type="match status" value="1"/>
</dbReference>
<organism evidence="2 3">
    <name type="scientific">Potamilus streckersoni</name>
    <dbReference type="NCBI Taxonomy" id="2493646"/>
    <lineage>
        <taxon>Eukaryota</taxon>
        <taxon>Metazoa</taxon>
        <taxon>Spiralia</taxon>
        <taxon>Lophotrochozoa</taxon>
        <taxon>Mollusca</taxon>
        <taxon>Bivalvia</taxon>
        <taxon>Autobranchia</taxon>
        <taxon>Heteroconchia</taxon>
        <taxon>Palaeoheterodonta</taxon>
        <taxon>Unionida</taxon>
        <taxon>Unionoidea</taxon>
        <taxon>Unionidae</taxon>
        <taxon>Ambleminae</taxon>
        <taxon>Lampsilini</taxon>
        <taxon>Potamilus</taxon>
    </lineage>
</organism>
<feature type="compositionally biased region" description="Basic and acidic residues" evidence="1">
    <location>
        <begin position="239"/>
        <end position="260"/>
    </location>
</feature>
<feature type="compositionally biased region" description="Basic and acidic residues" evidence="1">
    <location>
        <begin position="56"/>
        <end position="79"/>
    </location>
</feature>
<accession>A0AAE0TKL6</accession>
<proteinExistence type="predicted"/>
<sequence>MEEFVRKLVATSDLSILSKKMVRQHYMTFSGKTSLTPEEKDGISNFIDQLLQEISEGKEISPTRPKIKDDVKDLQKENKATVVHTSQPTTPKGVRKRKRSLSKSPGVKDSPKRSEKSTKKRFSLDEVVDILNKSDETVNKSDTSDDDQPNDSPVSSPANNSNRERDSSDLESIDENYDNNDSDDSFSSGHDSESEEKSSCKQNNRKSKAFENKSEFFSLRASNVKAVKSSKLKNVSNETDSKKNESSKEEHTFNSKDKANNKHGRRVKTFIDSGSDSEISDTVEKTSISQLKVEDSGLDVQSDSEAESSFSDSPVKTSHKRQIGKCIESTDSEDDEDSNNAKRWQASRQFANHNSLRHAEPEQVSSDSEFVEEEKQKSQKNDDKKDDKNKKNQKTSKNPQEKKSQNKTVEHLKRICKASGIFLRGKKSLKDCTTEKEMIERMKEILKEAGMEGKPTLEKAEELRLMTEAAELDTGNILSEKSAVGKRKVQSLFARRAASPSPVKESAFTGFSHLKDLVDSDASSDD</sequence>
<dbReference type="InterPro" id="IPR037647">
    <property type="entry name" value="HIRIP3"/>
</dbReference>
<feature type="compositionally biased region" description="Basic and acidic residues" evidence="1">
    <location>
        <begin position="132"/>
        <end position="143"/>
    </location>
</feature>
<feature type="compositionally biased region" description="Basic and acidic residues" evidence="1">
    <location>
        <begin position="399"/>
        <end position="410"/>
    </location>
</feature>
<reference evidence="2" key="2">
    <citation type="journal article" date="2021" name="Genome Biol. Evol.">
        <title>Developing a high-quality reference genome for a parasitic bivalve with doubly uniparental inheritance (Bivalvia: Unionida).</title>
        <authorList>
            <person name="Smith C.H."/>
        </authorList>
    </citation>
    <scope>NUCLEOTIDE SEQUENCE</scope>
    <source>
        <strain evidence="2">CHS0354</strain>
        <tissue evidence="2">Mantle</tissue>
    </source>
</reference>
<feature type="region of interest" description="Disordered" evidence="1">
    <location>
        <begin position="56"/>
        <end position="213"/>
    </location>
</feature>
<feature type="compositionally biased region" description="Acidic residues" evidence="1">
    <location>
        <begin position="169"/>
        <end position="184"/>
    </location>
</feature>
<feature type="compositionally biased region" description="Polar residues" evidence="1">
    <location>
        <begin position="150"/>
        <end position="161"/>
    </location>
</feature>
<reference evidence="2" key="3">
    <citation type="submission" date="2023-05" db="EMBL/GenBank/DDBJ databases">
        <authorList>
            <person name="Smith C.H."/>
        </authorList>
    </citation>
    <scope>NUCLEOTIDE SEQUENCE</scope>
    <source>
        <strain evidence="2">CHS0354</strain>
        <tissue evidence="2">Mantle</tissue>
    </source>
</reference>
<evidence type="ECO:0000313" key="3">
    <source>
        <dbReference type="Proteomes" id="UP001195483"/>
    </source>
</evidence>
<dbReference type="Proteomes" id="UP001195483">
    <property type="component" value="Unassembled WGS sequence"/>
</dbReference>
<comment type="caution">
    <text evidence="2">The sequence shown here is derived from an EMBL/GenBank/DDBJ whole genome shotgun (WGS) entry which is preliminary data.</text>
</comment>
<dbReference type="EMBL" id="JAEAOA010002016">
    <property type="protein sequence ID" value="KAK3611688.1"/>
    <property type="molecule type" value="Genomic_DNA"/>
</dbReference>
<feature type="region of interest" description="Disordered" evidence="1">
    <location>
        <begin position="227"/>
        <end position="410"/>
    </location>
</feature>
<gene>
    <name evidence="2" type="ORF">CHS0354_034353</name>
</gene>
<feature type="compositionally biased region" description="Basic and acidic residues" evidence="1">
    <location>
        <begin position="373"/>
        <end position="390"/>
    </location>
</feature>
<evidence type="ECO:0000256" key="1">
    <source>
        <dbReference type="SAM" id="MobiDB-lite"/>
    </source>
</evidence>
<evidence type="ECO:0000313" key="2">
    <source>
        <dbReference type="EMBL" id="KAK3611688.1"/>
    </source>
</evidence>
<reference evidence="2" key="1">
    <citation type="journal article" date="2021" name="Genome Biol. Evol.">
        <title>A High-Quality Reference Genome for a Parasitic Bivalve with Doubly Uniparental Inheritance (Bivalvia: Unionida).</title>
        <authorList>
            <person name="Smith C.H."/>
        </authorList>
    </citation>
    <scope>NUCLEOTIDE SEQUENCE</scope>
    <source>
        <strain evidence="2">CHS0354</strain>
    </source>
</reference>
<protein>
    <submittedName>
        <fullName evidence="2">Uncharacterized protein</fullName>
    </submittedName>
</protein>
<dbReference type="PANTHER" id="PTHR15410:SF2">
    <property type="entry name" value="HIRA-INTERACTING PROTEIN 3"/>
    <property type="match status" value="1"/>
</dbReference>
<dbReference type="GO" id="GO:0005634">
    <property type="term" value="C:nucleus"/>
    <property type="evidence" value="ECO:0007669"/>
    <property type="project" value="TreeGrafter"/>
</dbReference>
<name>A0AAE0TKL6_9BIVA</name>